<dbReference type="PANTHER" id="PTHR43788">
    <property type="entry name" value="DNA2/NAM7 HELICASE FAMILY MEMBER"/>
    <property type="match status" value="1"/>
</dbReference>
<evidence type="ECO:0000259" key="1">
    <source>
        <dbReference type="Pfam" id="PF13538"/>
    </source>
</evidence>
<dbReference type="GO" id="GO:0003678">
    <property type="term" value="F:DNA helicase activity"/>
    <property type="evidence" value="ECO:0007669"/>
    <property type="project" value="UniProtKB-EC"/>
</dbReference>
<dbReference type="GO" id="GO:0016787">
    <property type="term" value="F:hydrolase activity"/>
    <property type="evidence" value="ECO:0007669"/>
    <property type="project" value="UniProtKB-KW"/>
</dbReference>
<keyword evidence="2" id="KW-0378">Hydrolase</keyword>
<dbReference type="SUPFAM" id="SSF52540">
    <property type="entry name" value="P-loop containing nucleoside triphosphate hydrolases"/>
    <property type="match status" value="1"/>
</dbReference>
<evidence type="ECO:0000313" key="2">
    <source>
        <dbReference type="EMBL" id="CAH0994064.1"/>
    </source>
</evidence>
<accession>A0ABM9AK32</accession>
<dbReference type="Pfam" id="PF13604">
    <property type="entry name" value="AAA_30"/>
    <property type="match status" value="1"/>
</dbReference>
<dbReference type="EMBL" id="CAKLPY010000001">
    <property type="protein sequence ID" value="CAH0994064.1"/>
    <property type="molecule type" value="Genomic_DNA"/>
</dbReference>
<name>A0ABM9AK32_9BACT</name>
<gene>
    <name evidence="2" type="primary">recD2</name>
    <name evidence="2" type="ORF">EMA8858_00171</name>
</gene>
<evidence type="ECO:0000313" key="3">
    <source>
        <dbReference type="Proteomes" id="UP000837932"/>
    </source>
</evidence>
<proteinExistence type="predicted"/>
<dbReference type="CDD" id="cd17933">
    <property type="entry name" value="DEXSc_RecD-like"/>
    <property type="match status" value="1"/>
</dbReference>
<reference evidence="2" key="1">
    <citation type="submission" date="2021-12" db="EMBL/GenBank/DDBJ databases">
        <authorList>
            <person name="Rodrigo-Torres L."/>
            <person name="Arahal R. D."/>
            <person name="Lucena T."/>
        </authorList>
    </citation>
    <scope>NUCLEOTIDE SEQUENCE</scope>
    <source>
        <strain evidence="2">CECT 8858</strain>
    </source>
</reference>
<organism evidence="2 3">
    <name type="scientific">Emticicia aquatica</name>
    <dbReference type="NCBI Taxonomy" id="1681835"/>
    <lineage>
        <taxon>Bacteria</taxon>
        <taxon>Pseudomonadati</taxon>
        <taxon>Bacteroidota</taxon>
        <taxon>Cytophagia</taxon>
        <taxon>Cytophagales</taxon>
        <taxon>Leadbetterellaceae</taxon>
        <taxon>Emticicia</taxon>
    </lineage>
</organism>
<comment type="caution">
    <text evidence="2">The sequence shown here is derived from an EMBL/GenBank/DDBJ whole genome shotgun (WGS) entry which is preliminary data.</text>
</comment>
<protein>
    <submittedName>
        <fullName evidence="2">ATP-dependent RecD-like DNA helicase</fullName>
        <ecNumber evidence="2">3.6.4.12</ecNumber>
    </submittedName>
</protein>
<feature type="domain" description="UvrD-like helicase C-terminal" evidence="1">
    <location>
        <begin position="435"/>
        <end position="485"/>
    </location>
</feature>
<dbReference type="Proteomes" id="UP000837932">
    <property type="component" value="Unassembled WGS sequence"/>
</dbReference>
<dbReference type="Gene3D" id="3.40.50.300">
    <property type="entry name" value="P-loop containing nucleotide triphosphate hydrolases"/>
    <property type="match status" value="3"/>
</dbReference>
<keyword evidence="3" id="KW-1185">Reference proteome</keyword>
<sequence>MLSQSFSSTKILHRASQIFQKMALDENIKPSERFLKKFPFTPTFGQAKLFTLMDDFILDEERFRDTFILKGYAGTGKTTFVSTLIKVLKEFGYKAVLLAPTGRAAKVMSGYSKRMALTIHKKIYRQVENAYTGALVFERMKNTQEGTVYIVDEASMISDEREFGTNSLLHDLLDFVFEQETNKLILIGDEAQLPPVGMIVSPALSAEHLQNRYHATITEHVLTEVMRQGEGSGILTNATDLRKQLTEEEPNIQLVTSKYKDFYRMTGDRLEDGIRYAYDKYGRENTTIITRSNKNAVQYNRFIRTAINYSENELDSGDMLMVVRNNYTVLGEESKAGFIANGDFVEVIKIRREEEMHGLRFANVTLKLVDYPDEPEFDTKIILNTLYSNAPTLSSEENKLLYESVVKDYFWVKSKKERQDLLRKDSYLNALQVKFAYALTCHKSQGGQWDAVFVDQGYLPDAQIDSDFIRWLYTAITRGVKEVFLLNFNKQFLENKD</sequence>
<dbReference type="InterPro" id="IPR050534">
    <property type="entry name" value="Coronavir_polyprotein_1ab"/>
</dbReference>
<dbReference type="Pfam" id="PF13538">
    <property type="entry name" value="UvrD_C_2"/>
    <property type="match status" value="1"/>
</dbReference>
<dbReference type="CDD" id="cd18809">
    <property type="entry name" value="SF1_C_RecD"/>
    <property type="match status" value="1"/>
</dbReference>
<dbReference type="InterPro" id="IPR027785">
    <property type="entry name" value="UvrD-like_helicase_C"/>
</dbReference>
<dbReference type="EC" id="3.6.4.12" evidence="2"/>
<dbReference type="InterPro" id="IPR027417">
    <property type="entry name" value="P-loop_NTPase"/>
</dbReference>
<dbReference type="Gene3D" id="2.30.30.940">
    <property type="match status" value="1"/>
</dbReference>